<dbReference type="EMBL" id="VYQE01000004">
    <property type="protein sequence ID" value="KAA9006928.1"/>
    <property type="molecule type" value="Genomic_DNA"/>
</dbReference>
<protein>
    <submittedName>
        <fullName evidence="6">Glycosyltransferase family 2 protein</fullName>
    </submittedName>
</protein>
<keyword evidence="2" id="KW-0328">Glycosyltransferase</keyword>
<gene>
    <name evidence="6" type="ORF">F3S47_14250</name>
</gene>
<proteinExistence type="inferred from homology"/>
<sequence>MRGGRGAGPSLLGTQQSRGCPEDRGDAPRGGYRVSDGPSVSVVVVSHGRPDSLTLCLRALVQQVYDPFEIVVVACKAGRRRIDTRPELYNRVKVVAFDERNISQGRNLGIAEAAGEVVAFIDDDAMAEPLWLHHLAPVFLDDRVGAATGYVRGRNGISFQHRLTDVGPEADSRPVRVKGDEPRLIAPPDGRGIKTEGTNMAFRRDLLLELQGFDPAYRFYLDETDLNLRLAEQGILSAVAPLAQVHHGVASSPRRRTDRVPESLFDVGASLAYFLRRHSLAEDYSPAGRAERRRRQRSLIGHMIDGRIEPRDVNRILATFDEGWAEGMGREMLPLPGIEPSGAEFLAYRADLPRLGHAVVAGRTWQARSRRAEALRLSEAGYHVTAMLLSPTARYHRAWFDAEGYWVQRGGLFGRSVRQAPLIRIQSFGKRVRAEVRRLSSVRGPARNGPV</sequence>
<feature type="compositionally biased region" description="Basic and acidic residues" evidence="4">
    <location>
        <begin position="170"/>
        <end position="183"/>
    </location>
</feature>
<accession>A0A5J5GGR5</accession>
<dbReference type="Proteomes" id="UP000326554">
    <property type="component" value="Unassembled WGS sequence"/>
</dbReference>
<evidence type="ECO:0000259" key="5">
    <source>
        <dbReference type="Pfam" id="PF00535"/>
    </source>
</evidence>
<keyword evidence="7" id="KW-1185">Reference proteome</keyword>
<keyword evidence="3 6" id="KW-0808">Transferase</keyword>
<reference evidence="6 7" key="1">
    <citation type="submission" date="2019-09" db="EMBL/GenBank/DDBJ databases">
        <authorList>
            <person name="Park J.-S."/>
            <person name="Choi H.-J."/>
        </authorList>
    </citation>
    <scope>NUCLEOTIDE SEQUENCE [LARGE SCALE GENOMIC DNA]</scope>
    <source>
        <strain evidence="6 7">176SS1-4</strain>
    </source>
</reference>
<feature type="domain" description="Glycosyltransferase 2-like" evidence="5">
    <location>
        <begin position="41"/>
        <end position="165"/>
    </location>
</feature>
<comment type="similarity">
    <text evidence="1">Belongs to the glycosyltransferase 2 family.</text>
</comment>
<comment type="caution">
    <text evidence="6">The sequence shown here is derived from an EMBL/GenBank/DDBJ whole genome shotgun (WGS) entry which is preliminary data.</text>
</comment>
<feature type="region of interest" description="Disordered" evidence="4">
    <location>
        <begin position="1"/>
        <end position="34"/>
    </location>
</feature>
<evidence type="ECO:0000256" key="1">
    <source>
        <dbReference type="ARBA" id="ARBA00006739"/>
    </source>
</evidence>
<dbReference type="SUPFAM" id="SSF53448">
    <property type="entry name" value="Nucleotide-diphospho-sugar transferases"/>
    <property type="match status" value="1"/>
</dbReference>
<dbReference type="InterPro" id="IPR029044">
    <property type="entry name" value="Nucleotide-diphossugar_trans"/>
</dbReference>
<organism evidence="6 7">
    <name type="scientific">Histidinibacterium aquaticum</name>
    <dbReference type="NCBI Taxonomy" id="2613962"/>
    <lineage>
        <taxon>Bacteria</taxon>
        <taxon>Pseudomonadati</taxon>
        <taxon>Pseudomonadota</taxon>
        <taxon>Alphaproteobacteria</taxon>
        <taxon>Rhodobacterales</taxon>
        <taxon>Paracoccaceae</taxon>
        <taxon>Histidinibacterium</taxon>
    </lineage>
</organism>
<name>A0A5J5GGR5_9RHOB</name>
<evidence type="ECO:0000256" key="3">
    <source>
        <dbReference type="ARBA" id="ARBA00022679"/>
    </source>
</evidence>
<dbReference type="Gene3D" id="3.90.550.10">
    <property type="entry name" value="Spore Coat Polysaccharide Biosynthesis Protein SpsA, Chain A"/>
    <property type="match status" value="1"/>
</dbReference>
<dbReference type="AlphaFoldDB" id="A0A5J5GGR5"/>
<evidence type="ECO:0000313" key="6">
    <source>
        <dbReference type="EMBL" id="KAA9006928.1"/>
    </source>
</evidence>
<dbReference type="Pfam" id="PF00535">
    <property type="entry name" value="Glycos_transf_2"/>
    <property type="match status" value="1"/>
</dbReference>
<evidence type="ECO:0000313" key="7">
    <source>
        <dbReference type="Proteomes" id="UP000326554"/>
    </source>
</evidence>
<dbReference type="InterPro" id="IPR001173">
    <property type="entry name" value="Glyco_trans_2-like"/>
</dbReference>
<dbReference type="GO" id="GO:0016757">
    <property type="term" value="F:glycosyltransferase activity"/>
    <property type="evidence" value="ECO:0007669"/>
    <property type="project" value="UniProtKB-KW"/>
</dbReference>
<feature type="region of interest" description="Disordered" evidence="4">
    <location>
        <begin position="168"/>
        <end position="192"/>
    </location>
</feature>
<dbReference type="PANTHER" id="PTHR43179">
    <property type="entry name" value="RHAMNOSYLTRANSFERASE WBBL"/>
    <property type="match status" value="1"/>
</dbReference>
<dbReference type="PANTHER" id="PTHR43179:SF12">
    <property type="entry name" value="GALACTOFURANOSYLTRANSFERASE GLFT2"/>
    <property type="match status" value="1"/>
</dbReference>
<evidence type="ECO:0000256" key="2">
    <source>
        <dbReference type="ARBA" id="ARBA00022676"/>
    </source>
</evidence>
<evidence type="ECO:0000256" key="4">
    <source>
        <dbReference type="SAM" id="MobiDB-lite"/>
    </source>
</evidence>